<dbReference type="PANTHER" id="PTHR46889:SF7">
    <property type="entry name" value="TRANSPOSASE FOR INSERTION SEQUENCE ELEMENT IS904"/>
    <property type="match status" value="1"/>
</dbReference>
<dbReference type="Proteomes" id="UP000631418">
    <property type="component" value="Unassembled WGS sequence"/>
</dbReference>
<accession>A0AAE2V329</accession>
<dbReference type="InterPro" id="IPR012337">
    <property type="entry name" value="RNaseH-like_sf"/>
</dbReference>
<dbReference type="Gene3D" id="1.10.10.60">
    <property type="entry name" value="Homeodomain-like"/>
    <property type="match status" value="1"/>
</dbReference>
<dbReference type="NCBIfam" id="NF033516">
    <property type="entry name" value="transpos_IS3"/>
    <property type="match status" value="1"/>
</dbReference>
<dbReference type="Pfam" id="PF00665">
    <property type="entry name" value="rve"/>
    <property type="match status" value="1"/>
</dbReference>
<proteinExistence type="predicted"/>
<dbReference type="InterPro" id="IPR001584">
    <property type="entry name" value="Integrase_cat-core"/>
</dbReference>
<evidence type="ECO:0000313" key="3">
    <source>
        <dbReference type="EMBL" id="MBF7811992.1"/>
    </source>
</evidence>
<dbReference type="SUPFAM" id="SSF46689">
    <property type="entry name" value="Homeodomain-like"/>
    <property type="match status" value="1"/>
</dbReference>
<dbReference type="Pfam" id="PF13276">
    <property type="entry name" value="HTH_21"/>
    <property type="match status" value="1"/>
</dbReference>
<protein>
    <submittedName>
        <fullName evidence="3">IS3-like element ISCb3 family transposase</fullName>
    </submittedName>
</protein>
<dbReference type="PANTHER" id="PTHR46889">
    <property type="entry name" value="TRANSPOSASE INSF FOR INSERTION SEQUENCE IS3B-RELATED"/>
    <property type="match status" value="1"/>
</dbReference>
<dbReference type="InterPro" id="IPR025948">
    <property type="entry name" value="HTH-like_dom"/>
</dbReference>
<dbReference type="Gene3D" id="3.30.420.10">
    <property type="entry name" value="Ribonuclease H-like superfamily/Ribonuclease H"/>
    <property type="match status" value="1"/>
</dbReference>
<feature type="domain" description="Integrase catalytic" evidence="2">
    <location>
        <begin position="225"/>
        <end position="389"/>
    </location>
</feature>
<dbReference type="RefSeq" id="WP_085953357.1">
    <property type="nucleotide sequence ID" value="NZ_CP016090.1"/>
</dbReference>
<dbReference type="AlphaFoldDB" id="A0AAE2V329"/>
<gene>
    <name evidence="3" type="ORF">IS491_25710</name>
</gene>
<dbReference type="InterPro" id="IPR009057">
    <property type="entry name" value="Homeodomain-like_sf"/>
</dbReference>
<comment type="function">
    <text evidence="1">Involved in the transposition of the insertion sequence.</text>
</comment>
<name>A0AAE2V329_CLOBE</name>
<dbReference type="InterPro" id="IPR002514">
    <property type="entry name" value="Transposase_8"/>
</dbReference>
<evidence type="ECO:0000256" key="1">
    <source>
        <dbReference type="ARBA" id="ARBA00002286"/>
    </source>
</evidence>
<dbReference type="SUPFAM" id="SSF53098">
    <property type="entry name" value="Ribonuclease H-like"/>
    <property type="match status" value="1"/>
</dbReference>
<organism evidence="3 4">
    <name type="scientific">Clostridium beijerinckii</name>
    <name type="common">Clostridium MP</name>
    <dbReference type="NCBI Taxonomy" id="1520"/>
    <lineage>
        <taxon>Bacteria</taxon>
        <taxon>Bacillati</taxon>
        <taxon>Bacillota</taxon>
        <taxon>Clostridia</taxon>
        <taxon>Eubacteriales</taxon>
        <taxon>Clostridiaceae</taxon>
        <taxon>Clostridium</taxon>
    </lineage>
</organism>
<dbReference type="Pfam" id="PF01527">
    <property type="entry name" value="HTH_Tnp_1"/>
    <property type="match status" value="1"/>
</dbReference>
<dbReference type="GO" id="GO:0003677">
    <property type="term" value="F:DNA binding"/>
    <property type="evidence" value="ECO:0007669"/>
    <property type="project" value="InterPro"/>
</dbReference>
<evidence type="ECO:0000259" key="2">
    <source>
        <dbReference type="PROSITE" id="PS50994"/>
    </source>
</evidence>
<dbReference type="GO" id="GO:0015074">
    <property type="term" value="P:DNA integration"/>
    <property type="evidence" value="ECO:0007669"/>
    <property type="project" value="InterPro"/>
</dbReference>
<dbReference type="PROSITE" id="PS50994">
    <property type="entry name" value="INTEGRASE"/>
    <property type="match status" value="1"/>
</dbReference>
<reference evidence="3" key="1">
    <citation type="submission" date="2020-11" db="EMBL/GenBank/DDBJ databases">
        <authorList>
            <person name="Thieme N."/>
            <person name="Liebl W."/>
            <person name="Zverlov V."/>
        </authorList>
    </citation>
    <scope>NUCLEOTIDE SEQUENCE</scope>
    <source>
        <strain evidence="3">NT08</strain>
    </source>
</reference>
<dbReference type="InterPro" id="IPR036397">
    <property type="entry name" value="RNaseH_sf"/>
</dbReference>
<dbReference type="EMBL" id="JADOEF010000004">
    <property type="protein sequence ID" value="MBF7811992.1"/>
    <property type="molecule type" value="Genomic_DNA"/>
</dbReference>
<dbReference type="GO" id="GO:0006313">
    <property type="term" value="P:DNA transposition"/>
    <property type="evidence" value="ECO:0007669"/>
    <property type="project" value="InterPro"/>
</dbReference>
<dbReference type="Pfam" id="PF13333">
    <property type="entry name" value="rve_2"/>
    <property type="match status" value="1"/>
</dbReference>
<dbReference type="InterPro" id="IPR050900">
    <property type="entry name" value="Transposase_IS3/IS150/IS904"/>
</dbReference>
<dbReference type="InterPro" id="IPR048020">
    <property type="entry name" value="Transpos_IS3"/>
</dbReference>
<comment type="caution">
    <text evidence="3">The sequence shown here is derived from an EMBL/GenBank/DDBJ whole genome shotgun (WGS) entry which is preliminary data.</text>
</comment>
<sequence length="393" mass="46382">MRRKSYTEDFKKMIIEVYNTGKPIKEICKEYGVSTTSLNNWINQVQPKEKISKKPIITNNKIRNNEIKDKKDVEEISKLKKENEKIRMELENLKKSYSHILKRRRDIIKFIDDNKSIYPVRLMCKVLHMPKSTYYQSHHYTPSRRTLESETLKDQILKIYTESNRRYGAPKIQKILEQSGHKISIKRVQRFMKQLNIYSIVIKKFRPAKANRKVIERKNLLKQDFTTNKINEKWVGDITYIYTLKDGWCYLASVMDLCTRKIIGYSFSKTMDASVAVAALNNAYTLQQPVGSVIFHSDLGVQYTSTDFLNRLKKYKMKSSNSRKGCPYDNACIESFHSILKKEQVNNVQYLDFESAKLDLFIFIESWYNRKRIHGSIGYITPQMKEDLVKKVI</sequence>
<dbReference type="GO" id="GO:0004803">
    <property type="term" value="F:transposase activity"/>
    <property type="evidence" value="ECO:0007669"/>
    <property type="project" value="InterPro"/>
</dbReference>
<evidence type="ECO:0000313" key="4">
    <source>
        <dbReference type="Proteomes" id="UP000631418"/>
    </source>
</evidence>